<dbReference type="STRING" id="3088.A0A383VEW4"/>
<dbReference type="Gene3D" id="2.120.10.30">
    <property type="entry name" value="TolB, C-terminal domain"/>
    <property type="match status" value="1"/>
</dbReference>
<dbReference type="Proteomes" id="UP000256970">
    <property type="component" value="Unassembled WGS sequence"/>
</dbReference>
<dbReference type="EMBL" id="FNXT01000370">
    <property type="protein sequence ID" value="SZX64098.1"/>
    <property type="molecule type" value="Genomic_DNA"/>
</dbReference>
<dbReference type="InterPro" id="IPR001258">
    <property type="entry name" value="NHL_repeat"/>
</dbReference>
<proteinExistence type="predicted"/>
<dbReference type="AlphaFoldDB" id="A0A383VEW4"/>
<dbReference type="InterPro" id="IPR011042">
    <property type="entry name" value="6-blade_b-propeller_TolB-like"/>
</dbReference>
<name>A0A383VEW4_TETOB</name>
<dbReference type="PANTHER" id="PTHR24104">
    <property type="entry name" value="E3 UBIQUITIN-PROTEIN LIGASE NHLRC1-RELATED"/>
    <property type="match status" value="1"/>
</dbReference>
<gene>
    <name evidence="3" type="ORF">BQ4739_LOCUS4624</name>
</gene>
<dbReference type="PROSITE" id="PS51125">
    <property type="entry name" value="NHL"/>
    <property type="match status" value="1"/>
</dbReference>
<feature type="repeat" description="NHL" evidence="2">
    <location>
        <begin position="418"/>
        <end position="447"/>
    </location>
</feature>
<keyword evidence="1" id="KW-0677">Repeat</keyword>
<dbReference type="CDD" id="cd05819">
    <property type="entry name" value="NHL"/>
    <property type="match status" value="1"/>
</dbReference>
<evidence type="ECO:0000313" key="3">
    <source>
        <dbReference type="EMBL" id="SZX64098.1"/>
    </source>
</evidence>
<reference evidence="3 4" key="1">
    <citation type="submission" date="2016-10" db="EMBL/GenBank/DDBJ databases">
        <authorList>
            <person name="Cai Z."/>
        </authorList>
    </citation>
    <scope>NUCLEOTIDE SEQUENCE [LARGE SCALE GENOMIC DNA]</scope>
</reference>
<keyword evidence="4" id="KW-1185">Reference proteome</keyword>
<evidence type="ECO:0000256" key="1">
    <source>
        <dbReference type="ARBA" id="ARBA00022737"/>
    </source>
</evidence>
<dbReference type="SUPFAM" id="SSF101898">
    <property type="entry name" value="NHL repeat"/>
    <property type="match status" value="1"/>
</dbReference>
<dbReference type="InterPro" id="IPR050952">
    <property type="entry name" value="TRIM-NHL_E3_ligases"/>
</dbReference>
<evidence type="ECO:0000313" key="4">
    <source>
        <dbReference type="Proteomes" id="UP000256970"/>
    </source>
</evidence>
<accession>A0A383VEW4</accession>
<protein>
    <submittedName>
        <fullName evidence="3">Uncharacterized protein</fullName>
    </submittedName>
</protein>
<organism evidence="3 4">
    <name type="scientific">Tetradesmus obliquus</name>
    <name type="common">Green alga</name>
    <name type="synonym">Acutodesmus obliquus</name>
    <dbReference type="NCBI Taxonomy" id="3088"/>
    <lineage>
        <taxon>Eukaryota</taxon>
        <taxon>Viridiplantae</taxon>
        <taxon>Chlorophyta</taxon>
        <taxon>core chlorophytes</taxon>
        <taxon>Chlorophyceae</taxon>
        <taxon>CS clade</taxon>
        <taxon>Sphaeropleales</taxon>
        <taxon>Scenedesmaceae</taxon>
        <taxon>Tetradesmus</taxon>
    </lineage>
</organism>
<sequence length="531" mass="54585">MKFNTSLPAAAGAVKLFTCSAAGTPLQLLTDMQPAAAGDSTYSASLALQGPQLGSFSSSPRRAALHCCGCADGPAAAPPEGGWPWNAKPCASAAVGKQCFTTCNWPAYDGSGYYVTCLPDGSWSGSGGFCFPRSCSGSPGPEWANSSCASMSVGSQCTAACNSTQQGVGFIAECTIGGWQVTARDCSDVVVPPVPPVPTTCSFLPTPNAPAGSKGWSADCAGRANGGTCRAACDGLNSFFGQGYTAVCQAGQWTVQPGAICNVCASSQAFAIKGGSLANGGIFGFPYAILPTNDGASVLVADSQGNHVTRYSARDLSYEGQWTSLNTISGLAQAHGTNGNVYVAGYANGALRELAYPSGNLVRAPNIGLFYQQLAVDSAGKLWAANYNDGVLKCWDPASSFTVLETFQAPDGVNGRFSPIGVAIDPRTGNVLASDYDNGRVVAFSSDGTFLREVITGFPPYTTAGLAVDAAGNIYLPIYDEIGGLFKCDSNGKLLAKYGGALRYPWAVSVGADGVVWVTEEINGARKITCM</sequence>
<evidence type="ECO:0000256" key="2">
    <source>
        <dbReference type="PROSITE-ProRule" id="PRU00504"/>
    </source>
</evidence>